<protein>
    <recommendedName>
        <fullName evidence="5">Ethanolamine ammonia-lyase small subunit</fullName>
        <shortName evidence="5">EAL small subunit</shortName>
        <ecNumber evidence="5">4.3.1.7</ecNumber>
    </recommendedName>
</protein>
<comment type="pathway">
    <text evidence="5">Amine and polyamine degradation; ethanolamine degradation.</text>
</comment>
<organism evidence="6 7">
    <name type="scientific">Lysinibacillus zambalensis</name>
    <dbReference type="NCBI Taxonomy" id="3160866"/>
    <lineage>
        <taxon>Bacteria</taxon>
        <taxon>Bacillati</taxon>
        <taxon>Bacillota</taxon>
        <taxon>Bacilli</taxon>
        <taxon>Bacillales</taxon>
        <taxon>Bacillaceae</taxon>
        <taxon>Lysinibacillus</taxon>
    </lineage>
</organism>
<dbReference type="PIRSF" id="PIRSF018982">
    <property type="entry name" value="EutC"/>
    <property type="match status" value="1"/>
</dbReference>
<comment type="catalytic activity">
    <reaction evidence="5">
        <text>ethanolamine = acetaldehyde + NH4(+)</text>
        <dbReference type="Rhea" id="RHEA:15313"/>
        <dbReference type="ChEBI" id="CHEBI:15343"/>
        <dbReference type="ChEBI" id="CHEBI:28938"/>
        <dbReference type="ChEBI" id="CHEBI:57603"/>
        <dbReference type="EC" id="4.3.1.7"/>
    </reaction>
</comment>
<evidence type="ECO:0000256" key="1">
    <source>
        <dbReference type="ARBA" id="ARBA00022628"/>
    </source>
</evidence>
<evidence type="ECO:0000256" key="3">
    <source>
        <dbReference type="ARBA" id="ARBA00023285"/>
    </source>
</evidence>
<evidence type="ECO:0000256" key="5">
    <source>
        <dbReference type="HAMAP-Rule" id="MF_00601"/>
    </source>
</evidence>
<accession>A0ABV1MW17</accession>
<comment type="subunit">
    <text evidence="5">The basic unit is a heterodimer which dimerizes to form tetramers. The heterotetramers trimerize; 6 large subunits form a core ring with 6 small subunits projecting outwards.</text>
</comment>
<feature type="binding site" evidence="5">
    <location>
        <position position="195"/>
    </location>
    <ligand>
        <name>adenosylcob(III)alamin</name>
        <dbReference type="ChEBI" id="CHEBI:18408"/>
    </ligand>
</feature>
<dbReference type="InterPro" id="IPR042251">
    <property type="entry name" value="EutC_C"/>
</dbReference>
<dbReference type="Gene3D" id="3.40.50.11240">
    <property type="entry name" value="Ethanolamine ammonia-lyase light chain (EutC)"/>
    <property type="match status" value="1"/>
</dbReference>
<dbReference type="NCBIfam" id="NF003971">
    <property type="entry name" value="PRK05465.1"/>
    <property type="match status" value="1"/>
</dbReference>
<name>A0ABV1MW17_9BACI</name>
<dbReference type="Gene3D" id="1.10.30.40">
    <property type="entry name" value="Ethanolamine ammonia-lyase light chain (EutC), N-terminal domain"/>
    <property type="match status" value="1"/>
</dbReference>
<keyword evidence="2 5" id="KW-0456">Lyase</keyword>
<dbReference type="RefSeq" id="WP_349661131.1">
    <property type="nucleotide sequence ID" value="NZ_JBEGDG010000017.1"/>
</dbReference>
<comment type="similarity">
    <text evidence="5">Belongs to the EutC family.</text>
</comment>
<proteinExistence type="inferred from homology"/>
<reference evidence="6 7" key="1">
    <citation type="submission" date="2024-06" db="EMBL/GenBank/DDBJ databases">
        <title>Lysinibacillus zambalefons sp. nov., a Novel Firmicute Isolated from the Poon Bato Zambales Hyperalkaline Spring.</title>
        <authorList>
            <person name="Aja J.A."/>
            <person name="Lazaro J.E.H."/>
            <person name="Llorin L.D."/>
            <person name="Lim K.R."/>
            <person name="Teodosio J."/>
            <person name="Dalisay D.S."/>
        </authorList>
    </citation>
    <scope>NUCLEOTIDE SEQUENCE [LARGE SCALE GENOMIC DNA]</scope>
    <source>
        <strain evidence="6 7">M3</strain>
    </source>
</reference>
<sequence>MDIQEIQDIVQRVVEEVQKNMNSPKNDTAQNKEEVIHFPEGRIKGIDNPHNAASIERAQSITPARIGIGRTGTRMLTTSYLQFLIDHAAAQDAVLRDVSDDFLQKMGLHKLETKANDMKSYLMDLDAGRKLSDESIKYLKQNGDKGKNVQIIVCDGLSSSAVEANVADLLPALIQGLKLKNISVAKPFFIKRGRVWVQDEVAAIVNCDLVISLIGERPGLNTDESLSAYMIYRPTEKTVEADRTVISNIHKDGLTSLEAGAYLSDLIEQMLLAKCTGVSFAQQRNTNT</sequence>
<dbReference type="InterPro" id="IPR009246">
    <property type="entry name" value="EutC"/>
</dbReference>
<dbReference type="Pfam" id="PF05985">
    <property type="entry name" value="EutC"/>
    <property type="match status" value="1"/>
</dbReference>
<dbReference type="Proteomes" id="UP001478862">
    <property type="component" value="Unassembled WGS sequence"/>
</dbReference>
<comment type="caution">
    <text evidence="6">The sequence shown here is derived from an EMBL/GenBank/DDBJ whole genome shotgun (WGS) entry which is preliminary data.</text>
</comment>
<evidence type="ECO:0000256" key="2">
    <source>
        <dbReference type="ARBA" id="ARBA00023239"/>
    </source>
</evidence>
<dbReference type="EC" id="4.3.1.7" evidence="5"/>
<keyword evidence="7" id="KW-1185">Reference proteome</keyword>
<keyword evidence="3 5" id="KW-0170">Cobalt</keyword>
<dbReference type="GO" id="GO:0008851">
    <property type="term" value="F:ethanolamine ammonia-lyase activity"/>
    <property type="evidence" value="ECO:0007669"/>
    <property type="project" value="UniProtKB-EC"/>
</dbReference>
<feature type="binding site" evidence="5">
    <location>
        <position position="216"/>
    </location>
    <ligand>
        <name>adenosylcob(III)alamin</name>
        <dbReference type="ChEBI" id="CHEBI:18408"/>
    </ligand>
</feature>
<comment type="cofactor">
    <cofactor evidence="5">
        <name>adenosylcob(III)alamin</name>
        <dbReference type="ChEBI" id="CHEBI:18408"/>
    </cofactor>
    <text evidence="5">Binds between the large and small subunits.</text>
</comment>
<comment type="subcellular location">
    <subcellularLocation>
        <location evidence="5">Bacterial microcompartment</location>
    </subcellularLocation>
</comment>
<dbReference type="PANTHER" id="PTHR39330">
    <property type="entry name" value="ETHANOLAMINE AMMONIA-LYASE LIGHT CHAIN"/>
    <property type="match status" value="1"/>
</dbReference>
<dbReference type="PANTHER" id="PTHR39330:SF1">
    <property type="entry name" value="ETHANOLAMINE AMMONIA-LYASE SMALL SUBUNIT"/>
    <property type="match status" value="1"/>
</dbReference>
<dbReference type="InterPro" id="IPR042255">
    <property type="entry name" value="EutC_N"/>
</dbReference>
<keyword evidence="1 5" id="KW-0846">Cobalamin</keyword>
<keyword evidence="4 5" id="KW-1283">Bacterial microcompartment</keyword>
<dbReference type="HAMAP" id="MF_00601">
    <property type="entry name" value="EutC"/>
    <property type="match status" value="1"/>
</dbReference>
<comment type="function">
    <text evidence="5">Catalyzes the deamination of various vicinal amino-alcohols to oxo compounds. Allows this organism to utilize ethanolamine as the sole source of nitrogen and carbon in the presence of external vitamin B12.</text>
</comment>
<dbReference type="EMBL" id="JBEGDG010000017">
    <property type="protein sequence ID" value="MEQ6356708.1"/>
    <property type="molecule type" value="Genomic_DNA"/>
</dbReference>
<evidence type="ECO:0000256" key="4">
    <source>
        <dbReference type="ARBA" id="ARBA00024446"/>
    </source>
</evidence>
<evidence type="ECO:0000313" key="7">
    <source>
        <dbReference type="Proteomes" id="UP001478862"/>
    </source>
</evidence>
<evidence type="ECO:0000313" key="6">
    <source>
        <dbReference type="EMBL" id="MEQ6356708.1"/>
    </source>
</evidence>
<gene>
    <name evidence="5 6" type="primary">eutC</name>
    <name evidence="6" type="ORF">ABNX05_18950</name>
</gene>